<dbReference type="Gene3D" id="2.130.10.10">
    <property type="entry name" value="YVTN repeat-like/Quinoprotein amine dehydrogenase"/>
    <property type="match status" value="1"/>
</dbReference>
<protein>
    <submittedName>
        <fullName evidence="8">GRWD1 protein</fullName>
    </submittedName>
</protein>
<dbReference type="InterPro" id="IPR051972">
    <property type="entry name" value="Glutamate-rich_WD_repeat"/>
</dbReference>
<comment type="subcellular location">
    <subcellularLocation>
        <location evidence="1">Nucleus</location>
    </subcellularLocation>
</comment>
<evidence type="ECO:0000256" key="4">
    <source>
        <dbReference type="ARBA" id="ARBA00023242"/>
    </source>
</evidence>
<dbReference type="InterPro" id="IPR015943">
    <property type="entry name" value="WD40/YVTN_repeat-like_dom_sf"/>
</dbReference>
<evidence type="ECO:0000256" key="6">
    <source>
        <dbReference type="SAM" id="MobiDB-lite"/>
    </source>
</evidence>
<feature type="compositionally biased region" description="Acidic residues" evidence="6">
    <location>
        <begin position="137"/>
        <end position="155"/>
    </location>
</feature>
<keyword evidence="4" id="KW-0539">Nucleus</keyword>
<evidence type="ECO:0000313" key="9">
    <source>
        <dbReference type="Proteomes" id="UP000736164"/>
    </source>
</evidence>
<name>A0A8J7NMS6_ATRSP</name>
<evidence type="ECO:0000313" key="8">
    <source>
        <dbReference type="EMBL" id="MBN3315741.1"/>
    </source>
</evidence>
<feature type="repeat" description="WD" evidence="5">
    <location>
        <begin position="325"/>
        <end position="359"/>
    </location>
</feature>
<feature type="non-terminal residue" evidence="8">
    <location>
        <position position="465"/>
    </location>
</feature>
<feature type="region of interest" description="Disordered" evidence="6">
    <location>
        <begin position="128"/>
        <end position="163"/>
    </location>
</feature>
<keyword evidence="3" id="KW-0677">Repeat</keyword>
<dbReference type="GO" id="GO:0005730">
    <property type="term" value="C:nucleolus"/>
    <property type="evidence" value="ECO:0007669"/>
    <property type="project" value="TreeGrafter"/>
</dbReference>
<dbReference type="SMART" id="SM00320">
    <property type="entry name" value="WD40"/>
    <property type="match status" value="6"/>
</dbReference>
<dbReference type="SUPFAM" id="SSF50978">
    <property type="entry name" value="WD40 repeat-like"/>
    <property type="match status" value="1"/>
</dbReference>
<keyword evidence="9" id="KW-1185">Reference proteome</keyword>
<evidence type="ECO:0000256" key="5">
    <source>
        <dbReference type="PROSITE-ProRule" id="PRU00221"/>
    </source>
</evidence>
<accession>A0A8J7NMS6</accession>
<dbReference type="InterPro" id="IPR001680">
    <property type="entry name" value="WD40_rpt"/>
</dbReference>
<dbReference type="Pfam" id="PF00400">
    <property type="entry name" value="WD40"/>
    <property type="match status" value="3"/>
</dbReference>
<dbReference type="Proteomes" id="UP000736164">
    <property type="component" value="Unassembled WGS sequence"/>
</dbReference>
<dbReference type="PANTHER" id="PTHR45903:SF1">
    <property type="entry name" value="GLUTAMATE-RICH WD REPEAT-CONTAINING PROTEIN 1"/>
    <property type="match status" value="1"/>
</dbReference>
<dbReference type="PANTHER" id="PTHR45903">
    <property type="entry name" value="GLUTAMATE-RICH WD REPEAT-CONTAINING PROTEIN 1"/>
    <property type="match status" value="1"/>
</dbReference>
<feature type="non-terminal residue" evidence="8">
    <location>
        <position position="1"/>
    </location>
</feature>
<feature type="domain" description="Histone-binding protein RBBP4-like N-terminal" evidence="7">
    <location>
        <begin position="60"/>
        <end position="126"/>
    </location>
</feature>
<dbReference type="Pfam" id="PF12265">
    <property type="entry name" value="CAF1C_H4-bd"/>
    <property type="match status" value="1"/>
</dbReference>
<evidence type="ECO:0000256" key="3">
    <source>
        <dbReference type="ARBA" id="ARBA00022737"/>
    </source>
</evidence>
<dbReference type="GO" id="GO:0042254">
    <property type="term" value="P:ribosome biogenesis"/>
    <property type="evidence" value="ECO:0007669"/>
    <property type="project" value="TreeGrafter"/>
</dbReference>
<feature type="repeat" description="WD" evidence="5">
    <location>
        <begin position="278"/>
        <end position="313"/>
    </location>
</feature>
<evidence type="ECO:0000256" key="2">
    <source>
        <dbReference type="ARBA" id="ARBA00022574"/>
    </source>
</evidence>
<feature type="repeat" description="WD" evidence="5">
    <location>
        <begin position="370"/>
        <end position="404"/>
    </location>
</feature>
<sequence>MSAPGGGTPSEAERGAGDEFEEMEGSGSEEESMGEEEEEGGQDGEARVFIPGVEALQPGEQLEMDQSAYRLYHECQTGAPCLSFDVLRDDLGENREQPPLSMLLCAGTQAETAQANRLLVMRMHNLYGTQPERKEEEGEEEESREEEEEEEEEEGESRKPQLELAMVPHYGGINRVRVTQIGELPLAAVWSEKGQVEIFDLRPQLKAVHSSAAMATFIQQQQQKAAPIFSFAGHMTEGFAIDWSPRVPGRLVSGDCRKNIHVWEPREGGTWHIDQRPFTGHTHSVEDLQWSPTEDTVFASCSVDASIRVWDVRAAPAKACMLAAGQAHSSDVNVLSWSRSEPFLLSGGDDGLLHVWDLRQFRSGLPVASFKQHCAPITSVQWHPSDPSVFAAAGADDVVSQWDLAVEACGPGSEGAGAAATLPPQVLFLHQGQTEVKELHWHPQNTGVLVTTALSGFNVFRTISV</sequence>
<evidence type="ECO:0000259" key="7">
    <source>
        <dbReference type="Pfam" id="PF12265"/>
    </source>
</evidence>
<proteinExistence type="predicted"/>
<feature type="region of interest" description="Disordered" evidence="6">
    <location>
        <begin position="1"/>
        <end position="45"/>
    </location>
</feature>
<comment type="caution">
    <text evidence="8">The sequence shown here is derived from an EMBL/GenBank/DDBJ whole genome shotgun (WGS) entry which is preliminary data.</text>
</comment>
<gene>
    <name evidence="8" type="primary">Grwd1</name>
    <name evidence="8" type="ORF">GTO95_0012383</name>
</gene>
<feature type="compositionally biased region" description="Acidic residues" evidence="6">
    <location>
        <begin position="18"/>
        <end position="42"/>
    </location>
</feature>
<dbReference type="PROSITE" id="PS50082">
    <property type="entry name" value="WD_REPEATS_2"/>
    <property type="match status" value="3"/>
</dbReference>
<dbReference type="InterPro" id="IPR036322">
    <property type="entry name" value="WD40_repeat_dom_sf"/>
</dbReference>
<keyword evidence="2 5" id="KW-0853">WD repeat</keyword>
<dbReference type="AlphaFoldDB" id="A0A8J7NMS6"/>
<organism evidence="8 9">
    <name type="scientific">Atractosteus spatula</name>
    <name type="common">Alligator gar</name>
    <name type="synonym">Lepisosteus spatula</name>
    <dbReference type="NCBI Taxonomy" id="7917"/>
    <lineage>
        <taxon>Eukaryota</taxon>
        <taxon>Metazoa</taxon>
        <taxon>Chordata</taxon>
        <taxon>Craniata</taxon>
        <taxon>Vertebrata</taxon>
        <taxon>Euteleostomi</taxon>
        <taxon>Actinopterygii</taxon>
        <taxon>Neopterygii</taxon>
        <taxon>Holostei</taxon>
        <taxon>Semionotiformes</taxon>
        <taxon>Lepisosteidae</taxon>
        <taxon>Atractosteus</taxon>
    </lineage>
</organism>
<evidence type="ECO:0000256" key="1">
    <source>
        <dbReference type="ARBA" id="ARBA00004123"/>
    </source>
</evidence>
<dbReference type="InterPro" id="IPR019775">
    <property type="entry name" value="WD40_repeat_CS"/>
</dbReference>
<reference evidence="8" key="1">
    <citation type="journal article" date="2021" name="Cell">
        <title>Tracing the genetic footprints of vertebrate landing in non-teleost ray-finned fishes.</title>
        <authorList>
            <person name="Bi X."/>
            <person name="Wang K."/>
            <person name="Yang L."/>
            <person name="Pan H."/>
            <person name="Jiang H."/>
            <person name="Wei Q."/>
            <person name="Fang M."/>
            <person name="Yu H."/>
            <person name="Zhu C."/>
            <person name="Cai Y."/>
            <person name="He Y."/>
            <person name="Gan X."/>
            <person name="Zeng H."/>
            <person name="Yu D."/>
            <person name="Zhu Y."/>
            <person name="Jiang H."/>
            <person name="Qiu Q."/>
            <person name="Yang H."/>
            <person name="Zhang Y.E."/>
            <person name="Wang W."/>
            <person name="Zhu M."/>
            <person name="He S."/>
            <person name="Zhang G."/>
        </authorList>
    </citation>
    <scope>NUCLEOTIDE SEQUENCE</scope>
    <source>
        <strain evidence="8">Allg_001</strain>
    </source>
</reference>
<dbReference type="PROSITE" id="PS00678">
    <property type="entry name" value="WD_REPEATS_1"/>
    <property type="match status" value="1"/>
</dbReference>
<dbReference type="EMBL" id="JAAWVO010023810">
    <property type="protein sequence ID" value="MBN3315741.1"/>
    <property type="molecule type" value="Genomic_DNA"/>
</dbReference>
<dbReference type="PROSITE" id="PS50294">
    <property type="entry name" value="WD_REPEATS_REGION"/>
    <property type="match status" value="3"/>
</dbReference>
<dbReference type="InterPro" id="IPR022052">
    <property type="entry name" value="Histone-bd_RBBP4-like_N"/>
</dbReference>